<evidence type="ECO:0000313" key="3">
    <source>
        <dbReference type="Proteomes" id="UP000076761"/>
    </source>
</evidence>
<protein>
    <submittedName>
        <fullName evidence="2">Uncharacterized protein</fullName>
    </submittedName>
</protein>
<gene>
    <name evidence="2" type="ORF">NEOLEDRAFT_1241657</name>
</gene>
<dbReference type="PROSITE" id="PS51257">
    <property type="entry name" value="PROKAR_LIPOPROTEIN"/>
    <property type="match status" value="1"/>
</dbReference>
<dbReference type="InParanoid" id="A0A165SPC5"/>
<sequence>MQLRLFAALAILGFAGTACTAPIAEPAPELQVLHARAVTIHPTFTGDLANIAIPTIPAGASAKEVKKLQKKITAAKAKQSARVTLQNAALKSGQTVLNAADASLKLPSALSVTFTNDFHSSSSDSEKHVTFQFDAPVCAPSCVGHGYNGPRSSSPGKGQPGKIFNHAHATIFGENDV</sequence>
<keyword evidence="3" id="KW-1185">Reference proteome</keyword>
<feature type="signal peptide" evidence="1">
    <location>
        <begin position="1"/>
        <end position="20"/>
    </location>
</feature>
<reference evidence="2 3" key="1">
    <citation type="journal article" date="2016" name="Mol. Biol. Evol.">
        <title>Comparative Genomics of Early-Diverging Mushroom-Forming Fungi Provides Insights into the Origins of Lignocellulose Decay Capabilities.</title>
        <authorList>
            <person name="Nagy L.G."/>
            <person name="Riley R."/>
            <person name="Tritt A."/>
            <person name="Adam C."/>
            <person name="Daum C."/>
            <person name="Floudas D."/>
            <person name="Sun H."/>
            <person name="Yadav J.S."/>
            <person name="Pangilinan J."/>
            <person name="Larsson K.H."/>
            <person name="Matsuura K."/>
            <person name="Barry K."/>
            <person name="Labutti K."/>
            <person name="Kuo R."/>
            <person name="Ohm R.A."/>
            <person name="Bhattacharya S.S."/>
            <person name="Shirouzu T."/>
            <person name="Yoshinaga Y."/>
            <person name="Martin F.M."/>
            <person name="Grigoriev I.V."/>
            <person name="Hibbett D.S."/>
        </authorList>
    </citation>
    <scope>NUCLEOTIDE SEQUENCE [LARGE SCALE GENOMIC DNA]</scope>
    <source>
        <strain evidence="2 3">HHB14362 ss-1</strain>
    </source>
</reference>
<feature type="chain" id="PRO_5007866562" evidence="1">
    <location>
        <begin position="21"/>
        <end position="177"/>
    </location>
</feature>
<evidence type="ECO:0000313" key="2">
    <source>
        <dbReference type="EMBL" id="KZT25460.1"/>
    </source>
</evidence>
<organism evidence="2 3">
    <name type="scientific">Neolentinus lepideus HHB14362 ss-1</name>
    <dbReference type="NCBI Taxonomy" id="1314782"/>
    <lineage>
        <taxon>Eukaryota</taxon>
        <taxon>Fungi</taxon>
        <taxon>Dikarya</taxon>
        <taxon>Basidiomycota</taxon>
        <taxon>Agaricomycotina</taxon>
        <taxon>Agaricomycetes</taxon>
        <taxon>Gloeophyllales</taxon>
        <taxon>Gloeophyllaceae</taxon>
        <taxon>Neolentinus</taxon>
    </lineage>
</organism>
<accession>A0A165SPC5</accession>
<dbReference type="Proteomes" id="UP000076761">
    <property type="component" value="Unassembled WGS sequence"/>
</dbReference>
<name>A0A165SPC5_9AGAM</name>
<keyword evidence="1" id="KW-0732">Signal</keyword>
<evidence type="ECO:0000256" key="1">
    <source>
        <dbReference type="SAM" id="SignalP"/>
    </source>
</evidence>
<proteinExistence type="predicted"/>
<dbReference type="AlphaFoldDB" id="A0A165SPC5"/>
<dbReference type="OrthoDB" id="2900904at2759"/>
<dbReference type="EMBL" id="KV425571">
    <property type="protein sequence ID" value="KZT25460.1"/>
    <property type="molecule type" value="Genomic_DNA"/>
</dbReference>